<organism evidence="7 8">
    <name type="scientific">Thomasclavelia spiroformis</name>
    <dbReference type="NCBI Taxonomy" id="29348"/>
    <lineage>
        <taxon>Bacteria</taxon>
        <taxon>Bacillati</taxon>
        <taxon>Bacillota</taxon>
        <taxon>Erysipelotrichia</taxon>
        <taxon>Erysipelotrichales</taxon>
        <taxon>Coprobacillaceae</taxon>
        <taxon>Thomasclavelia</taxon>
    </lineage>
</organism>
<evidence type="ECO:0000313" key="8">
    <source>
        <dbReference type="Proteomes" id="UP000749320"/>
    </source>
</evidence>
<dbReference type="Proteomes" id="UP000749320">
    <property type="component" value="Unassembled WGS sequence"/>
</dbReference>
<dbReference type="InterPro" id="IPR015422">
    <property type="entry name" value="PyrdxlP-dep_Trfase_small"/>
</dbReference>
<accession>A0A921KIV2</accession>
<sequence length="295" mass="32426">MLEVAKIRKDFPMLNGTKMHDQPLIYFDNGATTLKPQCVIDAVCNYLTNYSGNAHRGDYDLSHDVDVQFERTRELVSKFINCDSKEVVYTYGSTDGLNLVAFGYGLTHLNEGDEVLITLAEHASNTLPWFEVSKQTGSVVKYIDLDEDGRLTVENVIKAISDKTKIISIAQITNVLGFDSPIKEICKIAHEKGIIVCVDGAQSVPHQRVDVKDLDLDFMVFSGHKMCGPTGIGILYGKYDLLQDTTPTRFGGGSNSRYKSCGLVKLKNAPTKFEAGTPNIEGVIGLGAAIEYLMS</sequence>
<dbReference type="SUPFAM" id="SSF53383">
    <property type="entry name" value="PLP-dependent transferases"/>
    <property type="match status" value="1"/>
</dbReference>
<dbReference type="PANTHER" id="PTHR43586">
    <property type="entry name" value="CYSTEINE DESULFURASE"/>
    <property type="match status" value="1"/>
</dbReference>
<reference evidence="7" key="1">
    <citation type="journal article" date="2021" name="PeerJ">
        <title>Extensive microbial diversity within the chicken gut microbiome revealed by metagenomics and culture.</title>
        <authorList>
            <person name="Gilroy R."/>
            <person name="Ravi A."/>
            <person name="Getino M."/>
            <person name="Pursley I."/>
            <person name="Horton D.L."/>
            <person name="Alikhan N.F."/>
            <person name="Baker D."/>
            <person name="Gharbi K."/>
            <person name="Hall N."/>
            <person name="Watson M."/>
            <person name="Adriaenssens E.M."/>
            <person name="Foster-Nyarko E."/>
            <person name="Jarju S."/>
            <person name="Secka A."/>
            <person name="Antonio M."/>
            <person name="Oren A."/>
            <person name="Chaudhuri R.R."/>
            <person name="La Ragione R."/>
            <person name="Hildebrand F."/>
            <person name="Pallen M.J."/>
        </authorList>
    </citation>
    <scope>NUCLEOTIDE SEQUENCE</scope>
    <source>
        <strain evidence="7">CHK193-16274</strain>
    </source>
</reference>
<dbReference type="GO" id="GO:0031071">
    <property type="term" value="F:cysteine desulfurase activity"/>
    <property type="evidence" value="ECO:0007669"/>
    <property type="project" value="UniProtKB-EC"/>
</dbReference>
<reference evidence="7" key="2">
    <citation type="submission" date="2021-09" db="EMBL/GenBank/DDBJ databases">
        <authorList>
            <person name="Gilroy R."/>
        </authorList>
    </citation>
    <scope>NUCLEOTIDE SEQUENCE</scope>
    <source>
        <strain evidence="7">CHK193-16274</strain>
    </source>
</reference>
<dbReference type="InterPro" id="IPR015421">
    <property type="entry name" value="PyrdxlP-dep_Trfase_major"/>
</dbReference>
<dbReference type="InterPro" id="IPR000192">
    <property type="entry name" value="Aminotrans_V_dom"/>
</dbReference>
<evidence type="ECO:0000256" key="1">
    <source>
        <dbReference type="ARBA" id="ARBA00001933"/>
    </source>
</evidence>
<evidence type="ECO:0000256" key="4">
    <source>
        <dbReference type="ARBA" id="ARBA00050776"/>
    </source>
</evidence>
<dbReference type="InterPro" id="IPR020578">
    <property type="entry name" value="Aminotrans_V_PyrdxlP_BS"/>
</dbReference>
<dbReference type="PANTHER" id="PTHR43586:SF8">
    <property type="entry name" value="CYSTEINE DESULFURASE 1, CHLOROPLASTIC"/>
    <property type="match status" value="1"/>
</dbReference>
<dbReference type="PROSITE" id="PS00595">
    <property type="entry name" value="AA_TRANSFER_CLASS_5"/>
    <property type="match status" value="1"/>
</dbReference>
<dbReference type="Pfam" id="PF00266">
    <property type="entry name" value="Aminotran_5"/>
    <property type="match status" value="1"/>
</dbReference>
<proteinExistence type="inferred from homology"/>
<comment type="caution">
    <text evidence="7">The sequence shown here is derived from an EMBL/GenBank/DDBJ whole genome shotgun (WGS) entry which is preliminary data.</text>
</comment>
<evidence type="ECO:0000259" key="6">
    <source>
        <dbReference type="Pfam" id="PF00266"/>
    </source>
</evidence>
<feature type="domain" description="Aminotransferase class V" evidence="6">
    <location>
        <begin position="25"/>
        <end position="294"/>
    </location>
</feature>
<dbReference type="Gene3D" id="3.40.640.10">
    <property type="entry name" value="Type I PLP-dependent aspartate aminotransferase-like (Major domain)"/>
    <property type="match status" value="1"/>
</dbReference>
<comment type="similarity">
    <text evidence="2">Belongs to the class-V pyridoxal-phosphate-dependent aminotransferase family. Csd subfamily.</text>
</comment>
<evidence type="ECO:0000256" key="2">
    <source>
        <dbReference type="ARBA" id="ARBA00010447"/>
    </source>
</evidence>
<name>A0A921KIV2_9FIRM</name>
<evidence type="ECO:0000256" key="5">
    <source>
        <dbReference type="RuleBase" id="RU004504"/>
    </source>
</evidence>
<dbReference type="EMBL" id="DYWV01000101">
    <property type="protein sequence ID" value="HJF39836.1"/>
    <property type="molecule type" value="Genomic_DNA"/>
</dbReference>
<comment type="catalytic activity">
    <reaction evidence="4">
        <text>(sulfur carrier)-H + L-cysteine = (sulfur carrier)-SH + L-alanine</text>
        <dbReference type="Rhea" id="RHEA:43892"/>
        <dbReference type="Rhea" id="RHEA-COMP:14737"/>
        <dbReference type="Rhea" id="RHEA-COMP:14739"/>
        <dbReference type="ChEBI" id="CHEBI:29917"/>
        <dbReference type="ChEBI" id="CHEBI:35235"/>
        <dbReference type="ChEBI" id="CHEBI:57972"/>
        <dbReference type="ChEBI" id="CHEBI:64428"/>
        <dbReference type="EC" id="2.8.1.7"/>
    </reaction>
</comment>
<dbReference type="GO" id="GO:0008483">
    <property type="term" value="F:transaminase activity"/>
    <property type="evidence" value="ECO:0007669"/>
    <property type="project" value="UniProtKB-KW"/>
</dbReference>
<dbReference type="AlphaFoldDB" id="A0A921KIV2"/>
<dbReference type="InterPro" id="IPR015424">
    <property type="entry name" value="PyrdxlP-dep_Trfase"/>
</dbReference>
<feature type="non-terminal residue" evidence="7">
    <location>
        <position position="295"/>
    </location>
</feature>
<evidence type="ECO:0000256" key="3">
    <source>
        <dbReference type="ARBA" id="ARBA00022898"/>
    </source>
</evidence>
<dbReference type="Gene3D" id="3.90.1150.10">
    <property type="entry name" value="Aspartate Aminotransferase, domain 1"/>
    <property type="match status" value="1"/>
</dbReference>
<evidence type="ECO:0000313" key="7">
    <source>
        <dbReference type="EMBL" id="HJF39836.1"/>
    </source>
</evidence>
<keyword evidence="7" id="KW-0032">Aminotransferase</keyword>
<protein>
    <submittedName>
        <fullName evidence="7">Aminotransferase class V-fold PLP-dependent enzyme</fullName>
    </submittedName>
</protein>
<comment type="cofactor">
    <cofactor evidence="1 5">
        <name>pyridoxal 5'-phosphate</name>
        <dbReference type="ChEBI" id="CHEBI:597326"/>
    </cofactor>
</comment>
<keyword evidence="7" id="KW-0808">Transferase</keyword>
<keyword evidence="3" id="KW-0663">Pyridoxal phosphate</keyword>
<gene>
    <name evidence="7" type="ORF">K8V91_02835</name>
</gene>